<sequence>MNILLSVFAHDDCVRVTTSVIDASHELDERQAPTDLQNQDQPLALGFTKFEGPVKAAFELHTEGRQSRTIKFAAMEAPAEALLTGEPSSVELGSKPPTRVRSYQQWLSPNALQVFIQLFFIVTFCSVLYPYMKYAGAKKAAKHEVCKKDARTLYENNLAQCDVKAAISLRGGALGLNWLEMSMVIATAVAWYYLTWLARGWLGVRTPFLKKDHKE</sequence>
<dbReference type="OrthoDB" id="4145309at2759"/>
<proteinExistence type="predicted"/>
<evidence type="ECO:0000256" key="1">
    <source>
        <dbReference type="SAM" id="Phobius"/>
    </source>
</evidence>
<feature type="transmembrane region" description="Helical" evidence="1">
    <location>
        <begin position="174"/>
        <end position="194"/>
    </location>
</feature>
<dbReference type="Proteomes" id="UP000019473">
    <property type="component" value="Unassembled WGS sequence"/>
</dbReference>
<comment type="caution">
    <text evidence="2">The sequence shown here is derived from an EMBL/GenBank/DDBJ whole genome shotgun (WGS) entry which is preliminary data.</text>
</comment>
<keyword evidence="3" id="KW-1185">Reference proteome</keyword>
<feature type="transmembrane region" description="Helical" evidence="1">
    <location>
        <begin position="111"/>
        <end position="132"/>
    </location>
</feature>
<reference evidence="2 3" key="1">
    <citation type="submission" date="2013-03" db="EMBL/GenBank/DDBJ databases">
        <title>The Genome Sequence of Cladophialophora yegresii CBS 114405.</title>
        <authorList>
            <consortium name="The Broad Institute Genomics Platform"/>
            <person name="Cuomo C."/>
            <person name="de Hoog S."/>
            <person name="Gorbushina A."/>
            <person name="Walker B."/>
            <person name="Young S.K."/>
            <person name="Zeng Q."/>
            <person name="Gargeya S."/>
            <person name="Fitzgerald M."/>
            <person name="Haas B."/>
            <person name="Abouelleil A."/>
            <person name="Allen A.W."/>
            <person name="Alvarado L."/>
            <person name="Arachchi H.M."/>
            <person name="Berlin A.M."/>
            <person name="Chapman S.B."/>
            <person name="Gainer-Dewar J."/>
            <person name="Goldberg J."/>
            <person name="Griggs A."/>
            <person name="Gujja S."/>
            <person name="Hansen M."/>
            <person name="Howarth C."/>
            <person name="Imamovic A."/>
            <person name="Ireland A."/>
            <person name="Larimer J."/>
            <person name="McCowan C."/>
            <person name="Murphy C."/>
            <person name="Pearson M."/>
            <person name="Poon T.W."/>
            <person name="Priest M."/>
            <person name="Roberts A."/>
            <person name="Saif S."/>
            <person name="Shea T."/>
            <person name="Sisk P."/>
            <person name="Sykes S."/>
            <person name="Wortman J."/>
            <person name="Nusbaum C."/>
            <person name="Birren B."/>
        </authorList>
    </citation>
    <scope>NUCLEOTIDE SEQUENCE [LARGE SCALE GENOMIC DNA]</scope>
    <source>
        <strain evidence="2 3">CBS 114405</strain>
    </source>
</reference>
<evidence type="ECO:0000313" key="2">
    <source>
        <dbReference type="EMBL" id="EXJ55436.1"/>
    </source>
</evidence>
<keyword evidence="1" id="KW-1133">Transmembrane helix</keyword>
<protein>
    <submittedName>
        <fullName evidence="2">Uncharacterized protein</fullName>
    </submittedName>
</protein>
<evidence type="ECO:0000313" key="3">
    <source>
        <dbReference type="Proteomes" id="UP000019473"/>
    </source>
</evidence>
<dbReference type="AlphaFoldDB" id="W9VTF9"/>
<dbReference type="RefSeq" id="XP_007760546.1">
    <property type="nucleotide sequence ID" value="XM_007762356.1"/>
</dbReference>
<dbReference type="GeneID" id="19182931"/>
<name>W9VTF9_9EURO</name>
<dbReference type="EMBL" id="AMGW01000006">
    <property type="protein sequence ID" value="EXJ55436.1"/>
    <property type="molecule type" value="Genomic_DNA"/>
</dbReference>
<dbReference type="HOGENOM" id="CLU_097997_0_0_1"/>
<keyword evidence="1" id="KW-0812">Transmembrane</keyword>
<gene>
    <name evidence="2" type="ORF">A1O7_08363</name>
</gene>
<dbReference type="VEuPathDB" id="FungiDB:A1O7_08363"/>
<organism evidence="2 3">
    <name type="scientific">Cladophialophora yegresii CBS 114405</name>
    <dbReference type="NCBI Taxonomy" id="1182544"/>
    <lineage>
        <taxon>Eukaryota</taxon>
        <taxon>Fungi</taxon>
        <taxon>Dikarya</taxon>
        <taxon>Ascomycota</taxon>
        <taxon>Pezizomycotina</taxon>
        <taxon>Eurotiomycetes</taxon>
        <taxon>Chaetothyriomycetidae</taxon>
        <taxon>Chaetothyriales</taxon>
        <taxon>Herpotrichiellaceae</taxon>
        <taxon>Cladophialophora</taxon>
    </lineage>
</organism>
<accession>W9VTF9</accession>
<keyword evidence="1" id="KW-0472">Membrane</keyword>